<organism evidence="2 3">
    <name type="scientific">Scleroderma citrinum Foug A</name>
    <dbReference type="NCBI Taxonomy" id="1036808"/>
    <lineage>
        <taxon>Eukaryota</taxon>
        <taxon>Fungi</taxon>
        <taxon>Dikarya</taxon>
        <taxon>Basidiomycota</taxon>
        <taxon>Agaricomycotina</taxon>
        <taxon>Agaricomycetes</taxon>
        <taxon>Agaricomycetidae</taxon>
        <taxon>Boletales</taxon>
        <taxon>Sclerodermatineae</taxon>
        <taxon>Sclerodermataceae</taxon>
        <taxon>Scleroderma</taxon>
    </lineage>
</organism>
<name>A0A0C2ZDI8_9AGAM</name>
<dbReference type="Proteomes" id="UP000053989">
    <property type="component" value="Unassembled WGS sequence"/>
</dbReference>
<keyword evidence="3" id="KW-1185">Reference proteome</keyword>
<proteinExistence type="predicted"/>
<feature type="compositionally biased region" description="Pro residues" evidence="1">
    <location>
        <begin position="127"/>
        <end position="143"/>
    </location>
</feature>
<dbReference type="InParanoid" id="A0A0C2ZDI8"/>
<sequence length="143" mass="14764">MVSKKGKQRALSHAHKSGEDSDSESDFPDVLITQEPDHCSGAVDVDSDPFLDSTTAEDQTVFLNEIANNSRIAIGPDPLSPSPKHREPLRPLIGSLPQGQDSSGSDKPDVVPAPASASPTPAVAVGPSPPPPPPLPPKPAIGS</sequence>
<evidence type="ECO:0000313" key="2">
    <source>
        <dbReference type="EMBL" id="KIM59853.1"/>
    </source>
</evidence>
<dbReference type="HOGENOM" id="CLU_1807369_0_0_1"/>
<feature type="region of interest" description="Disordered" evidence="1">
    <location>
        <begin position="69"/>
        <end position="143"/>
    </location>
</feature>
<reference evidence="2 3" key="1">
    <citation type="submission" date="2014-04" db="EMBL/GenBank/DDBJ databases">
        <authorList>
            <consortium name="DOE Joint Genome Institute"/>
            <person name="Kuo A."/>
            <person name="Kohler A."/>
            <person name="Nagy L.G."/>
            <person name="Floudas D."/>
            <person name="Copeland A."/>
            <person name="Barry K.W."/>
            <person name="Cichocki N."/>
            <person name="Veneault-Fourrey C."/>
            <person name="LaButti K."/>
            <person name="Lindquist E.A."/>
            <person name="Lipzen A."/>
            <person name="Lundell T."/>
            <person name="Morin E."/>
            <person name="Murat C."/>
            <person name="Sun H."/>
            <person name="Tunlid A."/>
            <person name="Henrissat B."/>
            <person name="Grigoriev I.V."/>
            <person name="Hibbett D.S."/>
            <person name="Martin F."/>
            <person name="Nordberg H.P."/>
            <person name="Cantor M.N."/>
            <person name="Hua S.X."/>
        </authorList>
    </citation>
    <scope>NUCLEOTIDE SEQUENCE [LARGE SCALE GENOMIC DNA]</scope>
    <source>
        <strain evidence="2 3">Foug A</strain>
    </source>
</reference>
<feature type="compositionally biased region" description="Basic residues" evidence="1">
    <location>
        <begin position="1"/>
        <end position="15"/>
    </location>
</feature>
<evidence type="ECO:0000313" key="3">
    <source>
        <dbReference type="Proteomes" id="UP000053989"/>
    </source>
</evidence>
<feature type="compositionally biased region" description="Low complexity" evidence="1">
    <location>
        <begin position="110"/>
        <end position="126"/>
    </location>
</feature>
<dbReference type="AlphaFoldDB" id="A0A0C2ZDI8"/>
<reference evidence="3" key="2">
    <citation type="submission" date="2015-01" db="EMBL/GenBank/DDBJ databases">
        <title>Evolutionary Origins and Diversification of the Mycorrhizal Mutualists.</title>
        <authorList>
            <consortium name="DOE Joint Genome Institute"/>
            <consortium name="Mycorrhizal Genomics Consortium"/>
            <person name="Kohler A."/>
            <person name="Kuo A."/>
            <person name="Nagy L.G."/>
            <person name="Floudas D."/>
            <person name="Copeland A."/>
            <person name="Barry K.W."/>
            <person name="Cichocki N."/>
            <person name="Veneault-Fourrey C."/>
            <person name="LaButti K."/>
            <person name="Lindquist E.A."/>
            <person name="Lipzen A."/>
            <person name="Lundell T."/>
            <person name="Morin E."/>
            <person name="Murat C."/>
            <person name="Riley R."/>
            <person name="Ohm R."/>
            <person name="Sun H."/>
            <person name="Tunlid A."/>
            <person name="Henrissat B."/>
            <person name="Grigoriev I.V."/>
            <person name="Hibbett D.S."/>
            <person name="Martin F."/>
        </authorList>
    </citation>
    <scope>NUCLEOTIDE SEQUENCE [LARGE SCALE GENOMIC DNA]</scope>
    <source>
        <strain evidence="3">Foug A</strain>
    </source>
</reference>
<feature type="region of interest" description="Disordered" evidence="1">
    <location>
        <begin position="1"/>
        <end position="52"/>
    </location>
</feature>
<accession>A0A0C2ZDI8</accession>
<gene>
    <name evidence="2" type="ORF">SCLCIDRAFT_26959</name>
</gene>
<evidence type="ECO:0000256" key="1">
    <source>
        <dbReference type="SAM" id="MobiDB-lite"/>
    </source>
</evidence>
<dbReference type="EMBL" id="KN822068">
    <property type="protein sequence ID" value="KIM59853.1"/>
    <property type="molecule type" value="Genomic_DNA"/>
</dbReference>
<protein>
    <submittedName>
        <fullName evidence="2">Uncharacterized protein</fullName>
    </submittedName>
</protein>